<evidence type="ECO:0000256" key="2">
    <source>
        <dbReference type="SAM" id="Phobius"/>
    </source>
</evidence>
<keyword evidence="2" id="KW-0472">Membrane</keyword>
<proteinExistence type="predicted"/>
<dbReference type="AlphaFoldDB" id="A0A075H758"/>
<evidence type="ECO:0000313" key="3">
    <source>
        <dbReference type="EMBL" id="AIF11859.1"/>
    </source>
</evidence>
<protein>
    <submittedName>
        <fullName evidence="3">Uncharacterized protein</fullName>
    </submittedName>
</protein>
<evidence type="ECO:0000256" key="1">
    <source>
        <dbReference type="SAM" id="MobiDB-lite"/>
    </source>
</evidence>
<reference evidence="3" key="1">
    <citation type="journal article" date="2014" name="Genome Biol. Evol.">
        <title>Pangenome evidence for extensive interdomain horizontal transfer affecting lineage core and shell genes in uncultured planktonic thaumarchaeota and euryarchaeota.</title>
        <authorList>
            <person name="Deschamps P."/>
            <person name="Zivanovic Y."/>
            <person name="Moreira D."/>
            <person name="Rodriguez-Valera F."/>
            <person name="Lopez-Garcia P."/>
        </authorList>
    </citation>
    <scope>NUCLEOTIDE SEQUENCE</scope>
</reference>
<keyword evidence="2" id="KW-1133">Transmembrane helix</keyword>
<feature type="region of interest" description="Disordered" evidence="1">
    <location>
        <begin position="1"/>
        <end position="30"/>
    </location>
</feature>
<feature type="transmembrane region" description="Helical" evidence="2">
    <location>
        <begin position="133"/>
        <end position="155"/>
    </location>
</feature>
<dbReference type="EMBL" id="KF900929">
    <property type="protein sequence ID" value="AIF11859.1"/>
    <property type="molecule type" value="Genomic_DNA"/>
</dbReference>
<organism evidence="3">
    <name type="scientific">uncultured marine group II/III euryarchaeote KM3_53_G07</name>
    <dbReference type="NCBI Taxonomy" id="1456458"/>
    <lineage>
        <taxon>Archaea</taxon>
        <taxon>Methanobacteriati</taxon>
        <taxon>Methanobacteriota</taxon>
        <taxon>environmental samples</taxon>
    </lineage>
</organism>
<feature type="transmembrane region" description="Helical" evidence="2">
    <location>
        <begin position="61"/>
        <end position="81"/>
    </location>
</feature>
<feature type="compositionally biased region" description="Polar residues" evidence="1">
    <location>
        <begin position="1"/>
        <end position="14"/>
    </location>
</feature>
<sequence length="227" mass="24872">MTDAGTSFNDGNNDAESRIEVTDNSGNLPNPANLELADSVLNRLEPKDRHEMGQMIHSRSVMGGVLFTVVGIFWWLTVSVIGNSLGDTDPDLPASMIFNLGFFYVSLLIPLLVIVATVLLMHSRERSSWQSGLIGGILLIIALYFTLEPLGWIVFTDQGSPSMALQSLRIGALAIMVHFASHMLLDAILLSWVQKMLQSFPLELSTIEPLLIGQGDFDKDEEEVSPA</sequence>
<keyword evidence="2" id="KW-0812">Transmembrane</keyword>
<accession>A0A075H758</accession>
<feature type="transmembrane region" description="Helical" evidence="2">
    <location>
        <begin position="170"/>
        <end position="193"/>
    </location>
</feature>
<feature type="transmembrane region" description="Helical" evidence="2">
    <location>
        <begin position="101"/>
        <end position="121"/>
    </location>
</feature>
<name>A0A075H758_9EURY</name>